<dbReference type="SUPFAM" id="SSF109604">
    <property type="entry name" value="HD-domain/PDEase-like"/>
    <property type="match status" value="1"/>
</dbReference>
<reference evidence="2 3" key="1">
    <citation type="submission" date="2018-10" db="EMBL/GenBank/DDBJ databases">
        <title>Oceanobacillus sp. YLB-02 draft genome.</title>
        <authorList>
            <person name="Yu L."/>
        </authorList>
    </citation>
    <scope>NUCLEOTIDE SEQUENCE [LARGE SCALE GENOMIC DNA]</scope>
    <source>
        <strain evidence="2 3">YLB-02</strain>
    </source>
</reference>
<feature type="domain" description="HD-GYP" evidence="1">
    <location>
        <begin position="124"/>
        <end position="320"/>
    </location>
</feature>
<comment type="caution">
    <text evidence="2">The sequence shown here is derived from an EMBL/GenBank/DDBJ whole genome shotgun (WGS) entry which is preliminary data.</text>
</comment>
<evidence type="ECO:0000313" key="3">
    <source>
        <dbReference type="Proteomes" id="UP000270219"/>
    </source>
</evidence>
<protein>
    <submittedName>
        <fullName evidence="2">HD-GYP domain-containing protein</fullName>
    </submittedName>
</protein>
<dbReference type="RefSeq" id="WP_121524565.1">
    <property type="nucleotide sequence ID" value="NZ_RCHR01000007.1"/>
</dbReference>
<dbReference type="PROSITE" id="PS51832">
    <property type="entry name" value="HD_GYP"/>
    <property type="match status" value="1"/>
</dbReference>
<dbReference type="InterPro" id="IPR003607">
    <property type="entry name" value="HD/PDEase_dom"/>
</dbReference>
<dbReference type="SMART" id="SM00471">
    <property type="entry name" value="HDc"/>
    <property type="match status" value="1"/>
</dbReference>
<dbReference type="PANTHER" id="PTHR43155">
    <property type="entry name" value="CYCLIC DI-GMP PHOSPHODIESTERASE PA4108-RELATED"/>
    <property type="match status" value="1"/>
</dbReference>
<dbReference type="Pfam" id="PF13487">
    <property type="entry name" value="HD_5"/>
    <property type="match status" value="1"/>
</dbReference>
<name>A0A498D5I7_9BACI</name>
<dbReference type="Gene3D" id="1.10.3210.10">
    <property type="entry name" value="Hypothetical protein af1432"/>
    <property type="match status" value="1"/>
</dbReference>
<keyword evidence="3" id="KW-1185">Reference proteome</keyword>
<organism evidence="2 3">
    <name type="scientific">Oceanobacillus piezotolerans</name>
    <dbReference type="NCBI Taxonomy" id="2448030"/>
    <lineage>
        <taxon>Bacteria</taxon>
        <taxon>Bacillati</taxon>
        <taxon>Bacillota</taxon>
        <taxon>Bacilli</taxon>
        <taxon>Bacillales</taxon>
        <taxon>Bacillaceae</taxon>
        <taxon>Oceanobacillus</taxon>
    </lineage>
</organism>
<dbReference type="OrthoDB" id="9759601at2"/>
<dbReference type="EMBL" id="RCHR01000007">
    <property type="protein sequence ID" value="RLL41725.1"/>
    <property type="molecule type" value="Genomic_DNA"/>
</dbReference>
<evidence type="ECO:0000313" key="2">
    <source>
        <dbReference type="EMBL" id="RLL41725.1"/>
    </source>
</evidence>
<accession>A0A498D5I7</accession>
<dbReference type="InterPro" id="IPR037522">
    <property type="entry name" value="HD_GYP_dom"/>
</dbReference>
<dbReference type="Proteomes" id="UP000270219">
    <property type="component" value="Unassembled WGS sequence"/>
</dbReference>
<dbReference type="CDD" id="cd00077">
    <property type="entry name" value="HDc"/>
    <property type="match status" value="1"/>
</dbReference>
<dbReference type="PANTHER" id="PTHR43155:SF2">
    <property type="entry name" value="CYCLIC DI-GMP PHOSPHODIESTERASE PA4108"/>
    <property type="match status" value="1"/>
</dbReference>
<sequence length="365" mass="41884">MRVKPSQLVPGSVLLKEVKGKTSKPIIPVHTVLTEEHIEVLQLFLVDYVDVSTKLKNGEQFKPKEPGKIIRTPVEKQQQKAKKLSFEAHFHQAVKEYKSLFISWQNGLQIDIHKVREFIIPLLRRTEDIDKSVYLLHHYTSKEEYIFSHSVAVSILASYLGRKLRLSQGEWIQLGLAGLLSDAGMAKIDSNIVFKQGSLTEKEREQIINHPTYSYRMVENTPSITQGVKLAILQHHERSDGSGYPLGIRKDKTHIFARILAVADTYHAMTSERLYKEKQSPFKVIEEIKNNRFTKYDTKIVHTFIQSLANFSVGTRVMLSNEAIGEIVFIEPKELTRPMVRLNESGEIISLKDEPKLHIQEIISY</sequence>
<gene>
    <name evidence="2" type="ORF">D8M04_16790</name>
</gene>
<evidence type="ECO:0000259" key="1">
    <source>
        <dbReference type="PROSITE" id="PS51832"/>
    </source>
</evidence>
<dbReference type="AlphaFoldDB" id="A0A498D5I7"/>
<proteinExistence type="predicted"/>